<gene>
    <name evidence="6" type="ORF">BC961_2579</name>
</gene>
<evidence type="ECO:0000256" key="4">
    <source>
        <dbReference type="ARBA" id="ARBA00023136"/>
    </source>
</evidence>
<protein>
    <recommendedName>
        <fullName evidence="8">MFS transporter</fullName>
    </recommendedName>
</protein>
<evidence type="ECO:0000256" key="1">
    <source>
        <dbReference type="ARBA" id="ARBA00004141"/>
    </source>
</evidence>
<evidence type="ECO:0008006" key="8">
    <source>
        <dbReference type="Google" id="ProtNLM"/>
    </source>
</evidence>
<dbReference type="Proteomes" id="UP000280368">
    <property type="component" value="Unassembled WGS sequence"/>
</dbReference>
<evidence type="ECO:0000256" key="5">
    <source>
        <dbReference type="SAM" id="Phobius"/>
    </source>
</evidence>
<organism evidence="6 7">
    <name type="scientific">Flavobacterium weaverense</name>
    <dbReference type="NCBI Taxonomy" id="271156"/>
    <lineage>
        <taxon>Bacteria</taxon>
        <taxon>Pseudomonadati</taxon>
        <taxon>Bacteroidota</taxon>
        <taxon>Flavobacteriia</taxon>
        <taxon>Flavobacteriales</taxon>
        <taxon>Flavobacteriaceae</taxon>
        <taxon>Flavobacterium</taxon>
    </lineage>
</organism>
<keyword evidence="3 5" id="KW-1133">Transmembrane helix</keyword>
<proteinExistence type="predicted"/>
<evidence type="ECO:0000256" key="2">
    <source>
        <dbReference type="ARBA" id="ARBA00022692"/>
    </source>
</evidence>
<reference evidence="6 7" key="1">
    <citation type="submission" date="2018-10" db="EMBL/GenBank/DDBJ databases">
        <title>Genomic Encyclopedia of Archaeal and Bacterial Type Strains, Phase II (KMG-II): from individual species to whole genera.</title>
        <authorList>
            <person name="Goeker M."/>
        </authorList>
    </citation>
    <scope>NUCLEOTIDE SEQUENCE [LARGE SCALE GENOMIC DNA]</scope>
    <source>
        <strain evidence="6 7">DSM 19727</strain>
    </source>
</reference>
<keyword evidence="7" id="KW-1185">Reference proteome</keyword>
<feature type="transmembrane region" description="Helical" evidence="5">
    <location>
        <begin position="104"/>
        <end position="129"/>
    </location>
</feature>
<comment type="subcellular location">
    <subcellularLocation>
        <location evidence="1">Membrane</location>
        <topology evidence="1">Multi-pass membrane protein</topology>
    </subcellularLocation>
</comment>
<accession>A0A3L9ZJ65</accession>
<keyword evidence="2 5" id="KW-0812">Transmembrane</keyword>
<feature type="transmembrane region" description="Helical" evidence="5">
    <location>
        <begin position="470"/>
        <end position="493"/>
    </location>
</feature>
<evidence type="ECO:0000256" key="3">
    <source>
        <dbReference type="ARBA" id="ARBA00022989"/>
    </source>
</evidence>
<feature type="transmembrane region" description="Helical" evidence="5">
    <location>
        <begin position="274"/>
        <end position="292"/>
    </location>
</feature>
<feature type="transmembrane region" description="Helical" evidence="5">
    <location>
        <begin position="339"/>
        <end position="358"/>
    </location>
</feature>
<dbReference type="PANTHER" id="PTHR23501">
    <property type="entry name" value="MAJOR FACILITATOR SUPERFAMILY"/>
    <property type="match status" value="1"/>
</dbReference>
<feature type="transmembrane region" description="Helical" evidence="5">
    <location>
        <begin position="403"/>
        <end position="425"/>
    </location>
</feature>
<dbReference type="SUPFAM" id="SSF103473">
    <property type="entry name" value="MFS general substrate transporter"/>
    <property type="match status" value="1"/>
</dbReference>
<name>A0A3L9ZJ65_9FLAO</name>
<dbReference type="AlphaFoldDB" id="A0A3L9ZJ65"/>
<evidence type="ECO:0000313" key="7">
    <source>
        <dbReference type="Proteomes" id="UP000280368"/>
    </source>
</evidence>
<feature type="transmembrane region" description="Helical" evidence="5">
    <location>
        <begin position="204"/>
        <end position="225"/>
    </location>
</feature>
<feature type="transmembrane region" description="Helical" evidence="5">
    <location>
        <begin position="141"/>
        <end position="161"/>
    </location>
</feature>
<dbReference type="InterPro" id="IPR036259">
    <property type="entry name" value="MFS_trans_sf"/>
</dbReference>
<feature type="transmembrane region" description="Helical" evidence="5">
    <location>
        <begin position="312"/>
        <end position="332"/>
    </location>
</feature>
<sequence length="537" mass="60911">MYNKGLFADWVPKPLMMVLLIVFLLPVLVVSGIYTGNLSYIVSSLGTQNEWIVFANYAGVVGMGVSLPIIFRYKLRFHTKYLMVRTLLFMALANFMIATTDSNIVIVSSAFFIGFLKMFALIELIMPMMFIIAPDGNRPRFYAIFYPSAIVFPQLVGYLMTRYGFNTYWQNSNFLMAIIMLFLAALAIVFMHNQRYDKKVSRKGIDWTGMFLFTIVFLALAYVIAFAKQQNYFRSDNIIFAFGVMIFGSILYVINQRLKDDPFVNFNFFKNYSVIHGSVMLLMLGFFLAGSSLQSKITIGILGFDTLMDNSFNLWMIPGLLLAIFYSMKWLVKEKSLKIYILTGFSALLFYYIFMYFLVSPGLSYEKLIVPNIIRGFGMAVLFIGIWLYALGNLPPDSMLGAAAVLIIVRTMIGPGLWSIAFNYIDGIWKLEVLTNLVGKIDASAYSQQKAMGLYRIINLDALMISTKRIYGLLIMVGASVLIYVSLLSFEGLNTRRLVLLKKRLKGKSVKGYIRDVEIQDEETMKEEVKAASAVAV</sequence>
<comment type="caution">
    <text evidence="6">The sequence shown here is derived from an EMBL/GenBank/DDBJ whole genome shotgun (WGS) entry which is preliminary data.</text>
</comment>
<dbReference type="GO" id="GO:0005886">
    <property type="term" value="C:plasma membrane"/>
    <property type="evidence" value="ECO:0007669"/>
    <property type="project" value="TreeGrafter"/>
</dbReference>
<feature type="transmembrane region" description="Helical" evidence="5">
    <location>
        <begin position="51"/>
        <end position="70"/>
    </location>
</feature>
<feature type="transmembrane region" description="Helical" evidence="5">
    <location>
        <begin position="173"/>
        <end position="192"/>
    </location>
</feature>
<feature type="transmembrane region" description="Helical" evidence="5">
    <location>
        <begin position="237"/>
        <end position="254"/>
    </location>
</feature>
<dbReference type="EMBL" id="REFH01000011">
    <property type="protein sequence ID" value="RMA72983.1"/>
    <property type="molecule type" value="Genomic_DNA"/>
</dbReference>
<dbReference type="GO" id="GO:0022857">
    <property type="term" value="F:transmembrane transporter activity"/>
    <property type="evidence" value="ECO:0007669"/>
    <property type="project" value="TreeGrafter"/>
</dbReference>
<dbReference type="PANTHER" id="PTHR23501:SF5">
    <property type="entry name" value="TRANSPORT PROTEIN"/>
    <property type="match status" value="1"/>
</dbReference>
<evidence type="ECO:0000313" key="6">
    <source>
        <dbReference type="EMBL" id="RMA72983.1"/>
    </source>
</evidence>
<dbReference type="OrthoDB" id="1404010at2"/>
<feature type="transmembrane region" description="Helical" evidence="5">
    <location>
        <begin position="82"/>
        <end position="98"/>
    </location>
</feature>
<dbReference type="RefSeq" id="WP_147440543.1">
    <property type="nucleotide sequence ID" value="NZ_CBCSGA010000010.1"/>
</dbReference>
<dbReference type="Gene3D" id="1.20.1250.20">
    <property type="entry name" value="MFS general substrate transporter like domains"/>
    <property type="match status" value="1"/>
</dbReference>
<feature type="transmembrane region" description="Helical" evidence="5">
    <location>
        <begin position="373"/>
        <end position="391"/>
    </location>
</feature>
<keyword evidence="4 5" id="KW-0472">Membrane</keyword>